<proteinExistence type="inferred from homology"/>
<dbReference type="GO" id="GO:0004322">
    <property type="term" value="F:ferroxidase activity"/>
    <property type="evidence" value="ECO:0007669"/>
    <property type="project" value="UniProtKB-EC"/>
</dbReference>
<keyword evidence="2 6" id="KW-0409">Iron storage</keyword>
<dbReference type="GO" id="GO:0005737">
    <property type="term" value="C:cytoplasm"/>
    <property type="evidence" value="ECO:0007669"/>
    <property type="project" value="TreeGrafter"/>
</dbReference>
<dbReference type="GO" id="GO:0008199">
    <property type="term" value="F:ferric iron binding"/>
    <property type="evidence" value="ECO:0007669"/>
    <property type="project" value="InterPro"/>
</dbReference>
<feature type="binding site" evidence="5">
    <location>
        <position position="75"/>
    </location>
    <ligand>
        <name>Fe cation</name>
        <dbReference type="ChEBI" id="CHEBI:24875"/>
        <label>1</label>
    </ligand>
</feature>
<dbReference type="PROSITE" id="PS50905">
    <property type="entry name" value="FERRITIN_LIKE"/>
    <property type="match status" value="1"/>
</dbReference>
<dbReference type="Gene3D" id="1.20.1260.10">
    <property type="match status" value="1"/>
</dbReference>
<feature type="binding site" evidence="5">
    <location>
        <position position="189"/>
    </location>
    <ligand>
        <name>Fe cation</name>
        <dbReference type="ChEBI" id="CHEBI:24875"/>
        <label>1</label>
    </ligand>
</feature>
<dbReference type="PANTHER" id="PTHR11431">
    <property type="entry name" value="FERRITIN"/>
    <property type="match status" value="1"/>
</dbReference>
<feature type="binding site" evidence="5">
    <location>
        <position position="113"/>
    </location>
    <ligand>
        <name>Fe cation</name>
        <dbReference type="ChEBI" id="CHEBI:24875"/>
        <label>1</label>
    </ligand>
</feature>
<dbReference type="EC" id="1.16.3.1" evidence="6"/>
<name>A0AA39FTZ4_9HYME</name>
<dbReference type="InterPro" id="IPR001519">
    <property type="entry name" value="Ferritin"/>
</dbReference>
<evidence type="ECO:0000313" key="8">
    <source>
        <dbReference type="EMBL" id="KAK0175802.1"/>
    </source>
</evidence>
<dbReference type="SUPFAM" id="SSF47240">
    <property type="entry name" value="Ferritin-like"/>
    <property type="match status" value="1"/>
</dbReference>
<evidence type="ECO:0000313" key="9">
    <source>
        <dbReference type="Proteomes" id="UP001168990"/>
    </source>
</evidence>
<comment type="similarity">
    <text evidence="1 6">Belongs to the ferritin family.</text>
</comment>
<keyword evidence="6" id="KW-0560">Oxidoreductase</keyword>
<dbReference type="CDD" id="cd01056">
    <property type="entry name" value="Euk_Ferritin"/>
    <property type="match status" value="1"/>
</dbReference>
<dbReference type="PANTHER" id="PTHR11431:SF75">
    <property type="entry name" value="FERRITIN"/>
    <property type="match status" value="1"/>
</dbReference>
<evidence type="ECO:0000256" key="2">
    <source>
        <dbReference type="ARBA" id="ARBA00022434"/>
    </source>
</evidence>
<feature type="binding site" evidence="5">
    <location>
        <position position="110"/>
    </location>
    <ligand>
        <name>Fe cation</name>
        <dbReference type="ChEBI" id="CHEBI:24875"/>
        <label>1</label>
    </ligand>
</feature>
<reference evidence="8" key="1">
    <citation type="journal article" date="2023" name="bioRxiv">
        <title>Scaffold-level genome assemblies of two parasitoid biocontrol wasps reveal the parthenogenesis mechanism and an associated novel virus.</title>
        <authorList>
            <person name="Inwood S."/>
            <person name="Skelly J."/>
            <person name="Guhlin J."/>
            <person name="Harrop T."/>
            <person name="Goldson S."/>
            <person name="Dearden P."/>
        </authorList>
    </citation>
    <scope>NUCLEOTIDE SEQUENCE</scope>
    <source>
        <strain evidence="8">Irish</strain>
        <tissue evidence="8">Whole body</tissue>
    </source>
</reference>
<comment type="function">
    <text evidence="6">Stores iron in a soluble, non-toxic, readily available form. Important for iron homeostasis. Iron is taken up in the ferrous form and deposited as ferric hydroxides after oxidation.</text>
</comment>
<keyword evidence="3 5" id="KW-0479">Metal-binding</keyword>
<gene>
    <name evidence="8" type="ORF">PV328_000005</name>
</gene>
<evidence type="ECO:0000256" key="3">
    <source>
        <dbReference type="ARBA" id="ARBA00022723"/>
    </source>
</evidence>
<reference evidence="8" key="2">
    <citation type="submission" date="2023-03" db="EMBL/GenBank/DDBJ databases">
        <authorList>
            <person name="Inwood S.N."/>
            <person name="Skelly J.G."/>
            <person name="Guhlin J."/>
            <person name="Harrop T.W.R."/>
            <person name="Goldson S.G."/>
            <person name="Dearden P.K."/>
        </authorList>
    </citation>
    <scope>NUCLEOTIDE SEQUENCE</scope>
    <source>
        <strain evidence="8">Irish</strain>
        <tissue evidence="8">Whole body</tissue>
    </source>
</reference>
<comment type="catalytic activity">
    <reaction evidence="6">
        <text>4 Fe(2+) + O2 + 4 H(+) = 4 Fe(3+) + 2 H2O</text>
        <dbReference type="Rhea" id="RHEA:11148"/>
        <dbReference type="ChEBI" id="CHEBI:15377"/>
        <dbReference type="ChEBI" id="CHEBI:15378"/>
        <dbReference type="ChEBI" id="CHEBI:15379"/>
        <dbReference type="ChEBI" id="CHEBI:29033"/>
        <dbReference type="ChEBI" id="CHEBI:29034"/>
        <dbReference type="EC" id="1.16.3.1"/>
    </reaction>
</comment>
<keyword evidence="4 5" id="KW-0408">Iron</keyword>
<sequence>MIAIIQKLYYSKLRIHIQHRCCGKIPNNKNDEISLGLNCPTDCEGQVKKWPTGNRIQYKFHPEIESAFNQQINVEFDAFYNYLSMASYFGRVDVALPGCESFFTQMHNEERDHALQILNFVKMRGGFIKLHPISAPINQNWKCPLHAFSSALELEIAVSNKLYTVNTIAEKHGDLNACDFIVTKFMENQMKSINELAKLVTVLSSIGDGTLSRFIFDKDLLSNHVLPIFNILRDNKKIHPESEKN</sequence>
<dbReference type="InterPro" id="IPR009040">
    <property type="entry name" value="Ferritin-like_diiron"/>
</dbReference>
<dbReference type="GO" id="GO:0008198">
    <property type="term" value="F:ferrous iron binding"/>
    <property type="evidence" value="ECO:0007669"/>
    <property type="project" value="TreeGrafter"/>
</dbReference>
<dbReference type="GO" id="GO:0006826">
    <property type="term" value="P:iron ion transport"/>
    <property type="evidence" value="ECO:0007669"/>
    <property type="project" value="InterPro"/>
</dbReference>
<evidence type="ECO:0000259" key="7">
    <source>
        <dbReference type="PROSITE" id="PS50905"/>
    </source>
</evidence>
<dbReference type="EMBL" id="JAQQBS010000001">
    <property type="protein sequence ID" value="KAK0175802.1"/>
    <property type="molecule type" value="Genomic_DNA"/>
</dbReference>
<dbReference type="Pfam" id="PF00210">
    <property type="entry name" value="Ferritin"/>
    <property type="match status" value="1"/>
</dbReference>
<keyword evidence="9" id="KW-1185">Reference proteome</keyword>
<evidence type="ECO:0000256" key="5">
    <source>
        <dbReference type="PIRSR" id="PIRSR601519-1"/>
    </source>
</evidence>
<dbReference type="InterPro" id="IPR008331">
    <property type="entry name" value="Ferritin_DPS_dom"/>
</dbReference>
<dbReference type="AlphaFoldDB" id="A0AA39FTZ4"/>
<dbReference type="GO" id="GO:0006879">
    <property type="term" value="P:intracellular iron ion homeostasis"/>
    <property type="evidence" value="ECO:0007669"/>
    <property type="project" value="UniProtKB-KW"/>
</dbReference>
<evidence type="ECO:0000256" key="1">
    <source>
        <dbReference type="ARBA" id="ARBA00007513"/>
    </source>
</evidence>
<evidence type="ECO:0000256" key="6">
    <source>
        <dbReference type="RuleBase" id="RU361145"/>
    </source>
</evidence>
<accession>A0AA39FTZ4</accession>
<feature type="binding site" evidence="5">
    <location>
        <position position="155"/>
    </location>
    <ligand>
        <name>Fe cation</name>
        <dbReference type="ChEBI" id="CHEBI:24875"/>
        <label>1</label>
    </ligand>
</feature>
<feature type="domain" description="Ferritin-like diiron" evidence="7">
    <location>
        <begin position="58"/>
        <end position="207"/>
    </location>
</feature>
<organism evidence="8 9">
    <name type="scientific">Microctonus aethiopoides</name>
    <dbReference type="NCBI Taxonomy" id="144406"/>
    <lineage>
        <taxon>Eukaryota</taxon>
        <taxon>Metazoa</taxon>
        <taxon>Ecdysozoa</taxon>
        <taxon>Arthropoda</taxon>
        <taxon>Hexapoda</taxon>
        <taxon>Insecta</taxon>
        <taxon>Pterygota</taxon>
        <taxon>Neoptera</taxon>
        <taxon>Endopterygota</taxon>
        <taxon>Hymenoptera</taxon>
        <taxon>Apocrita</taxon>
        <taxon>Ichneumonoidea</taxon>
        <taxon>Braconidae</taxon>
        <taxon>Euphorinae</taxon>
        <taxon>Microctonus</taxon>
    </lineage>
</organism>
<dbReference type="InterPro" id="IPR009078">
    <property type="entry name" value="Ferritin-like_SF"/>
</dbReference>
<dbReference type="Proteomes" id="UP001168990">
    <property type="component" value="Unassembled WGS sequence"/>
</dbReference>
<evidence type="ECO:0000256" key="4">
    <source>
        <dbReference type="ARBA" id="ARBA00023004"/>
    </source>
</evidence>
<dbReference type="InterPro" id="IPR012347">
    <property type="entry name" value="Ferritin-like"/>
</dbReference>
<comment type="caution">
    <text evidence="8">The sequence shown here is derived from an EMBL/GenBank/DDBJ whole genome shotgun (WGS) entry which is preliminary data.</text>
</comment>
<protein>
    <recommendedName>
        <fullName evidence="6">Ferritin</fullName>
        <ecNumber evidence="6">1.16.3.1</ecNumber>
    </recommendedName>
</protein>